<proteinExistence type="predicted"/>
<organism evidence="3 4">
    <name type="scientific">Hibiscus syriacus</name>
    <name type="common">Rose of Sharon</name>
    <dbReference type="NCBI Taxonomy" id="106335"/>
    <lineage>
        <taxon>Eukaryota</taxon>
        <taxon>Viridiplantae</taxon>
        <taxon>Streptophyta</taxon>
        <taxon>Embryophyta</taxon>
        <taxon>Tracheophyta</taxon>
        <taxon>Spermatophyta</taxon>
        <taxon>Magnoliopsida</taxon>
        <taxon>eudicotyledons</taxon>
        <taxon>Gunneridae</taxon>
        <taxon>Pentapetalae</taxon>
        <taxon>rosids</taxon>
        <taxon>malvids</taxon>
        <taxon>Malvales</taxon>
        <taxon>Malvaceae</taxon>
        <taxon>Malvoideae</taxon>
        <taxon>Hibiscus</taxon>
    </lineage>
</organism>
<dbReference type="InterPro" id="IPR051210">
    <property type="entry name" value="Ub_ligase/GEF_domain"/>
</dbReference>
<dbReference type="EMBL" id="VEPZ02001568">
    <property type="protein sequence ID" value="KAE8667633.1"/>
    <property type="molecule type" value="Genomic_DNA"/>
</dbReference>
<keyword evidence="4" id="KW-1185">Reference proteome</keyword>
<protein>
    <submittedName>
        <fullName evidence="3">Uncharacterized protein</fullName>
    </submittedName>
</protein>
<accession>A0A6A2WZJ0</accession>
<reference evidence="3" key="1">
    <citation type="submission" date="2019-09" db="EMBL/GenBank/DDBJ databases">
        <title>Draft genome information of white flower Hibiscus syriacus.</title>
        <authorList>
            <person name="Kim Y.-M."/>
        </authorList>
    </citation>
    <scope>NUCLEOTIDE SEQUENCE [LARGE SCALE GENOMIC DNA]</scope>
    <source>
        <strain evidence="3">YM2019G1</strain>
    </source>
</reference>
<name>A0A6A2WZJ0_HIBSY</name>
<evidence type="ECO:0000256" key="1">
    <source>
        <dbReference type="ARBA" id="ARBA00022737"/>
    </source>
</evidence>
<sequence>MVSPTDISTRPLQRLRKEPICLSMDAEGNLNFALSNCPMYIFLSEVSRHFFSRAVDESKVLWYSGKKEKHVKLSEVCKIIPGQRTEPENAQGIQAHYEASNSLGKAFADIITHTASVKSVGQPNLVDLGLVSPGSVETSNSRSSGADAIRTSLSSVVSSSSQSSSRSGPDAFSDVFIWGQGIGNGVLGGGTDKIENSFNTKMDALLPKELVSKVVLDVNNIACGGRHAALVTKQGNIFSWGEESGGRLGHGVETDVLDSSS</sequence>
<dbReference type="AlphaFoldDB" id="A0A6A2WZJ0"/>
<comment type="caution">
    <text evidence="3">The sequence shown here is derived from an EMBL/GenBank/DDBJ whole genome shotgun (WGS) entry which is preliminary data.</text>
</comment>
<dbReference type="Pfam" id="PF13540">
    <property type="entry name" value="RCC1_2"/>
    <property type="match status" value="1"/>
</dbReference>
<evidence type="ECO:0000313" key="4">
    <source>
        <dbReference type="Proteomes" id="UP000436088"/>
    </source>
</evidence>
<dbReference type="PANTHER" id="PTHR22870:SF358">
    <property type="entry name" value="REGULATOR OF CHROMOSOME CONDENSATION (RCC1) FAMILY WITH FYVE ZINC FINGER DOMAIN-CONTAINING PROTEIN"/>
    <property type="match status" value="1"/>
</dbReference>
<dbReference type="Gene3D" id="2.130.10.30">
    <property type="entry name" value="Regulator of chromosome condensation 1/beta-lactamase-inhibitor protein II"/>
    <property type="match status" value="1"/>
</dbReference>
<evidence type="ECO:0000256" key="2">
    <source>
        <dbReference type="PROSITE-ProRule" id="PRU00235"/>
    </source>
</evidence>
<keyword evidence="1" id="KW-0677">Repeat</keyword>
<dbReference type="SUPFAM" id="SSF50985">
    <property type="entry name" value="RCC1/BLIP-II"/>
    <property type="match status" value="1"/>
</dbReference>
<dbReference type="InterPro" id="IPR009091">
    <property type="entry name" value="RCC1/BLIP-II"/>
</dbReference>
<dbReference type="PROSITE" id="PS50012">
    <property type="entry name" value="RCC1_3"/>
    <property type="match status" value="1"/>
</dbReference>
<evidence type="ECO:0000313" key="3">
    <source>
        <dbReference type="EMBL" id="KAE8667633.1"/>
    </source>
</evidence>
<dbReference type="Proteomes" id="UP000436088">
    <property type="component" value="Unassembled WGS sequence"/>
</dbReference>
<dbReference type="PANTHER" id="PTHR22870">
    <property type="entry name" value="REGULATOR OF CHROMOSOME CONDENSATION"/>
    <property type="match status" value="1"/>
</dbReference>
<feature type="repeat" description="RCC1" evidence="2">
    <location>
        <begin position="173"/>
        <end position="234"/>
    </location>
</feature>
<gene>
    <name evidence="3" type="ORF">F3Y22_tig00112383pilonHSYRG00124</name>
</gene>
<dbReference type="PROSITE" id="PS00626">
    <property type="entry name" value="RCC1_2"/>
    <property type="match status" value="1"/>
</dbReference>
<dbReference type="InterPro" id="IPR000408">
    <property type="entry name" value="Reg_chr_condens"/>
</dbReference>